<gene>
    <name evidence="1" type="ORF">M422DRAFT_176903</name>
</gene>
<dbReference type="InterPro" id="IPR016197">
    <property type="entry name" value="Chromo-like_dom_sf"/>
</dbReference>
<sequence length="124" mass="14647">MPRHDRPYTIAAAHPKKSEYTLSLPNNPKTFPGFHASLLKRFIPNNAELFPSREFSQPPPILTEEGMEENMIEKIQKIPWCFLWKQYLVRWVGYGKDQDQWMSGKELEKNEALDIWERENGTKI</sequence>
<name>A0A0C9V9M8_SPHS4</name>
<dbReference type="Proteomes" id="UP000054279">
    <property type="component" value="Unassembled WGS sequence"/>
</dbReference>
<accession>A0A0C9V9M8</accession>
<dbReference type="Gene3D" id="2.40.50.40">
    <property type="match status" value="1"/>
</dbReference>
<dbReference type="EMBL" id="KN837162">
    <property type="protein sequence ID" value="KIJ38242.1"/>
    <property type="molecule type" value="Genomic_DNA"/>
</dbReference>
<dbReference type="OrthoDB" id="3268967at2759"/>
<reference evidence="1 2" key="1">
    <citation type="submission" date="2014-06" db="EMBL/GenBank/DDBJ databases">
        <title>Evolutionary Origins and Diversification of the Mycorrhizal Mutualists.</title>
        <authorList>
            <consortium name="DOE Joint Genome Institute"/>
            <consortium name="Mycorrhizal Genomics Consortium"/>
            <person name="Kohler A."/>
            <person name="Kuo A."/>
            <person name="Nagy L.G."/>
            <person name="Floudas D."/>
            <person name="Copeland A."/>
            <person name="Barry K.W."/>
            <person name="Cichocki N."/>
            <person name="Veneault-Fourrey C."/>
            <person name="LaButti K."/>
            <person name="Lindquist E.A."/>
            <person name="Lipzen A."/>
            <person name="Lundell T."/>
            <person name="Morin E."/>
            <person name="Murat C."/>
            <person name="Riley R."/>
            <person name="Ohm R."/>
            <person name="Sun H."/>
            <person name="Tunlid A."/>
            <person name="Henrissat B."/>
            <person name="Grigoriev I.V."/>
            <person name="Hibbett D.S."/>
            <person name="Martin F."/>
        </authorList>
    </citation>
    <scope>NUCLEOTIDE SEQUENCE [LARGE SCALE GENOMIC DNA]</scope>
    <source>
        <strain evidence="1 2">SS14</strain>
    </source>
</reference>
<evidence type="ECO:0008006" key="3">
    <source>
        <dbReference type="Google" id="ProtNLM"/>
    </source>
</evidence>
<proteinExistence type="predicted"/>
<organism evidence="1 2">
    <name type="scientific">Sphaerobolus stellatus (strain SS14)</name>
    <dbReference type="NCBI Taxonomy" id="990650"/>
    <lineage>
        <taxon>Eukaryota</taxon>
        <taxon>Fungi</taxon>
        <taxon>Dikarya</taxon>
        <taxon>Basidiomycota</taxon>
        <taxon>Agaricomycotina</taxon>
        <taxon>Agaricomycetes</taxon>
        <taxon>Phallomycetidae</taxon>
        <taxon>Geastrales</taxon>
        <taxon>Sphaerobolaceae</taxon>
        <taxon>Sphaerobolus</taxon>
    </lineage>
</organism>
<dbReference type="HOGENOM" id="CLU_147770_0_0_1"/>
<protein>
    <recommendedName>
        <fullName evidence="3">Chromo domain-containing protein</fullName>
    </recommendedName>
</protein>
<dbReference type="AlphaFoldDB" id="A0A0C9V9M8"/>
<keyword evidence="2" id="KW-1185">Reference proteome</keyword>
<evidence type="ECO:0000313" key="1">
    <source>
        <dbReference type="EMBL" id="KIJ38242.1"/>
    </source>
</evidence>
<dbReference type="SUPFAM" id="SSF54160">
    <property type="entry name" value="Chromo domain-like"/>
    <property type="match status" value="1"/>
</dbReference>
<evidence type="ECO:0000313" key="2">
    <source>
        <dbReference type="Proteomes" id="UP000054279"/>
    </source>
</evidence>